<proteinExistence type="predicted"/>
<organism evidence="1">
    <name type="scientific">Magallana gigas</name>
    <name type="common">Pacific oyster</name>
    <name type="synonym">Crassostrea gigas</name>
    <dbReference type="NCBI Taxonomy" id="29159"/>
    <lineage>
        <taxon>Eukaryota</taxon>
        <taxon>Metazoa</taxon>
        <taxon>Spiralia</taxon>
        <taxon>Lophotrochozoa</taxon>
        <taxon>Mollusca</taxon>
        <taxon>Bivalvia</taxon>
        <taxon>Autobranchia</taxon>
        <taxon>Pteriomorphia</taxon>
        <taxon>Ostreida</taxon>
        <taxon>Ostreoidea</taxon>
        <taxon>Ostreidae</taxon>
        <taxon>Magallana</taxon>
    </lineage>
</organism>
<dbReference type="EMBL" id="JH816339">
    <property type="protein sequence ID" value="EKC31922.1"/>
    <property type="molecule type" value="Genomic_DNA"/>
</dbReference>
<dbReference type="HOGENOM" id="CLU_1779250_0_0_1"/>
<reference evidence="1" key="1">
    <citation type="journal article" date="2012" name="Nature">
        <title>The oyster genome reveals stress adaptation and complexity of shell formation.</title>
        <authorList>
            <person name="Zhang G."/>
            <person name="Fang X."/>
            <person name="Guo X."/>
            <person name="Li L."/>
            <person name="Luo R."/>
            <person name="Xu F."/>
            <person name="Yang P."/>
            <person name="Zhang L."/>
            <person name="Wang X."/>
            <person name="Qi H."/>
            <person name="Xiong Z."/>
            <person name="Que H."/>
            <person name="Xie Y."/>
            <person name="Holland P.W."/>
            <person name="Paps J."/>
            <person name="Zhu Y."/>
            <person name="Wu F."/>
            <person name="Chen Y."/>
            <person name="Wang J."/>
            <person name="Peng C."/>
            <person name="Meng J."/>
            <person name="Yang L."/>
            <person name="Liu J."/>
            <person name="Wen B."/>
            <person name="Zhang N."/>
            <person name="Huang Z."/>
            <person name="Zhu Q."/>
            <person name="Feng Y."/>
            <person name="Mount A."/>
            <person name="Hedgecock D."/>
            <person name="Xu Z."/>
            <person name="Liu Y."/>
            <person name="Domazet-Loso T."/>
            <person name="Du Y."/>
            <person name="Sun X."/>
            <person name="Zhang S."/>
            <person name="Liu B."/>
            <person name="Cheng P."/>
            <person name="Jiang X."/>
            <person name="Li J."/>
            <person name="Fan D."/>
            <person name="Wang W."/>
            <person name="Fu W."/>
            <person name="Wang T."/>
            <person name="Wang B."/>
            <person name="Zhang J."/>
            <person name="Peng Z."/>
            <person name="Li Y."/>
            <person name="Li N."/>
            <person name="Wang J."/>
            <person name="Chen M."/>
            <person name="He Y."/>
            <person name="Tan F."/>
            <person name="Song X."/>
            <person name="Zheng Q."/>
            <person name="Huang R."/>
            <person name="Yang H."/>
            <person name="Du X."/>
            <person name="Chen L."/>
            <person name="Yang M."/>
            <person name="Gaffney P.M."/>
            <person name="Wang S."/>
            <person name="Luo L."/>
            <person name="She Z."/>
            <person name="Ming Y."/>
            <person name="Huang W."/>
            <person name="Zhang S."/>
            <person name="Huang B."/>
            <person name="Zhang Y."/>
            <person name="Qu T."/>
            <person name="Ni P."/>
            <person name="Miao G."/>
            <person name="Wang J."/>
            <person name="Wang Q."/>
            <person name="Steinberg C.E."/>
            <person name="Wang H."/>
            <person name="Li N."/>
            <person name="Qian L."/>
            <person name="Zhang G."/>
            <person name="Li Y."/>
            <person name="Yang H."/>
            <person name="Liu X."/>
            <person name="Wang J."/>
            <person name="Yin Y."/>
            <person name="Wang J."/>
        </authorList>
    </citation>
    <scope>NUCLEOTIDE SEQUENCE [LARGE SCALE GENOMIC DNA]</scope>
    <source>
        <strain evidence="1">05x7-T-G4-1.051#20</strain>
    </source>
</reference>
<dbReference type="InParanoid" id="K1Q5N3"/>
<name>K1Q5N3_MAGGI</name>
<accession>K1Q5N3</accession>
<protein>
    <submittedName>
        <fullName evidence="1">Uncharacterized protein</fullName>
    </submittedName>
</protein>
<dbReference type="Gene3D" id="2.170.300.10">
    <property type="entry name" value="Tie2 ligand-binding domain superfamily"/>
    <property type="match status" value="1"/>
</dbReference>
<gene>
    <name evidence="1" type="ORF">CGI_10012137</name>
</gene>
<evidence type="ECO:0000313" key="1">
    <source>
        <dbReference type="EMBL" id="EKC31922.1"/>
    </source>
</evidence>
<sequence>MKIIIFLLIDVSKKKVTGKLHQCAITRIDEVFNEKNEIFCCADYYKDFESRFCLPCIGSFGHNCSLTCKDGYFGHGCRSKCECNDSQTCEPQIGCTPRSNHYNGSTLSANYMYVVVAIAVILTVLIILEANNMKVKDHQLDLNPKH</sequence>
<dbReference type="AlphaFoldDB" id="K1Q5N3"/>